<feature type="compositionally biased region" description="Polar residues" evidence="1">
    <location>
        <begin position="22"/>
        <end position="31"/>
    </location>
</feature>
<feature type="region of interest" description="Disordered" evidence="1">
    <location>
        <begin position="1"/>
        <end position="33"/>
    </location>
</feature>
<comment type="caution">
    <text evidence="2">The sequence shown here is derived from an EMBL/GenBank/DDBJ whole genome shotgun (WGS) entry which is preliminary data.</text>
</comment>
<gene>
    <name evidence="2" type="ORF">EHYA_00437</name>
</gene>
<reference evidence="2 3" key="1">
    <citation type="submission" date="2018-12" db="EMBL/GenBank/DDBJ databases">
        <title>Draft genome sequence of Embleya hyalina NBRC 13850T.</title>
        <authorList>
            <person name="Komaki H."/>
            <person name="Hosoyama A."/>
            <person name="Kimura A."/>
            <person name="Ichikawa N."/>
            <person name="Tamura T."/>
        </authorList>
    </citation>
    <scope>NUCLEOTIDE SEQUENCE [LARGE SCALE GENOMIC DNA]</scope>
    <source>
        <strain evidence="2 3">NBRC 13850</strain>
    </source>
</reference>
<proteinExistence type="predicted"/>
<evidence type="ECO:0000313" key="2">
    <source>
        <dbReference type="EMBL" id="GCD92795.1"/>
    </source>
</evidence>
<dbReference type="Proteomes" id="UP000286931">
    <property type="component" value="Unassembled WGS sequence"/>
</dbReference>
<keyword evidence="3" id="KW-1185">Reference proteome</keyword>
<organism evidence="2 3">
    <name type="scientific">Embleya hyalina</name>
    <dbReference type="NCBI Taxonomy" id="516124"/>
    <lineage>
        <taxon>Bacteria</taxon>
        <taxon>Bacillati</taxon>
        <taxon>Actinomycetota</taxon>
        <taxon>Actinomycetes</taxon>
        <taxon>Kitasatosporales</taxon>
        <taxon>Streptomycetaceae</taxon>
        <taxon>Embleya</taxon>
    </lineage>
</organism>
<dbReference type="EMBL" id="BIFH01000013">
    <property type="protein sequence ID" value="GCD92795.1"/>
    <property type="molecule type" value="Genomic_DNA"/>
</dbReference>
<dbReference type="AlphaFoldDB" id="A0A401YDY2"/>
<protein>
    <submittedName>
        <fullName evidence="2">Uncharacterized protein</fullName>
    </submittedName>
</protein>
<feature type="compositionally biased region" description="Low complexity" evidence="1">
    <location>
        <begin position="86"/>
        <end position="98"/>
    </location>
</feature>
<evidence type="ECO:0000256" key="1">
    <source>
        <dbReference type="SAM" id="MobiDB-lite"/>
    </source>
</evidence>
<dbReference type="AntiFam" id="ANF00109">
    <property type="entry name" value="Shadow ORF (opposite afsK)"/>
</dbReference>
<name>A0A401YDY2_9ACTN</name>
<accession>A0A401YDY2</accession>
<evidence type="ECO:0000313" key="3">
    <source>
        <dbReference type="Proteomes" id="UP000286931"/>
    </source>
</evidence>
<feature type="region of interest" description="Disordered" evidence="1">
    <location>
        <begin position="46"/>
        <end position="142"/>
    </location>
</feature>
<sequence length="142" mass="14704">MVPSRVKEVPSSAWAMPKSMTWGPSSASSTLPGLRSRWITPAAWIPTSASDTPASNIRNDASGSGPCRRTASCSDRPETNAVAIHGGSPSGSASTTGAVKAPDTRRAAATSARKRPRKPSSAAKSARMTFTATARPAAERPR</sequence>
<feature type="compositionally biased region" description="Polar residues" evidence="1">
    <location>
        <begin position="47"/>
        <end position="62"/>
    </location>
</feature>